<dbReference type="EMBL" id="SSTD01014234">
    <property type="protein sequence ID" value="TYK04356.1"/>
    <property type="molecule type" value="Genomic_DNA"/>
</dbReference>
<protein>
    <submittedName>
        <fullName evidence="1">Uncharacterized protein</fullName>
    </submittedName>
</protein>
<proteinExistence type="predicted"/>
<evidence type="ECO:0000313" key="1">
    <source>
        <dbReference type="EMBL" id="TYK04356.1"/>
    </source>
</evidence>
<sequence length="110" mass="12532">MLLHHRALHSIRRASLFTPSLTILTAILQCYICFDLYCVNSSIEKKWSSPARDVELMAPVRPPDDMVAAELLLTIQLITSFGSFKFNQLTNQNRTHCPSPSKLHDQHPDQ</sequence>
<accession>A0A5D3C1R7</accession>
<gene>
    <name evidence="1" type="ORF">E5676_scaffold675G00230</name>
</gene>
<organism evidence="1 2">
    <name type="scientific">Cucumis melo var. makuwa</name>
    <name type="common">Oriental melon</name>
    <dbReference type="NCBI Taxonomy" id="1194695"/>
    <lineage>
        <taxon>Eukaryota</taxon>
        <taxon>Viridiplantae</taxon>
        <taxon>Streptophyta</taxon>
        <taxon>Embryophyta</taxon>
        <taxon>Tracheophyta</taxon>
        <taxon>Spermatophyta</taxon>
        <taxon>Magnoliopsida</taxon>
        <taxon>eudicotyledons</taxon>
        <taxon>Gunneridae</taxon>
        <taxon>Pentapetalae</taxon>
        <taxon>rosids</taxon>
        <taxon>fabids</taxon>
        <taxon>Cucurbitales</taxon>
        <taxon>Cucurbitaceae</taxon>
        <taxon>Benincaseae</taxon>
        <taxon>Cucumis</taxon>
    </lineage>
</organism>
<reference evidence="1 2" key="1">
    <citation type="submission" date="2019-08" db="EMBL/GenBank/DDBJ databases">
        <title>Draft genome sequences of two oriental melons (Cucumis melo L. var makuwa).</title>
        <authorList>
            <person name="Kwon S.-Y."/>
        </authorList>
    </citation>
    <scope>NUCLEOTIDE SEQUENCE [LARGE SCALE GENOMIC DNA]</scope>
    <source>
        <strain evidence="2">cv. Chang Bougi</strain>
        <tissue evidence="1">Leaf</tissue>
    </source>
</reference>
<comment type="caution">
    <text evidence="1">The sequence shown here is derived from an EMBL/GenBank/DDBJ whole genome shotgun (WGS) entry which is preliminary data.</text>
</comment>
<dbReference type="Proteomes" id="UP000321947">
    <property type="component" value="Unassembled WGS sequence"/>
</dbReference>
<name>A0A5D3C1R7_CUCMM</name>
<dbReference type="AlphaFoldDB" id="A0A5D3C1R7"/>
<evidence type="ECO:0000313" key="2">
    <source>
        <dbReference type="Proteomes" id="UP000321947"/>
    </source>
</evidence>